<dbReference type="PROSITE" id="PS50817">
    <property type="entry name" value="INTEIN_N_TER"/>
    <property type="match status" value="1"/>
</dbReference>
<evidence type="ECO:0000313" key="2">
    <source>
        <dbReference type="EMBL" id="GLZ81200.1"/>
    </source>
</evidence>
<reference evidence="2" key="1">
    <citation type="submission" date="2023-03" db="EMBL/GenBank/DDBJ databases">
        <title>Actinorhabdospora filicis NBRC 111898.</title>
        <authorList>
            <person name="Ichikawa N."/>
            <person name="Sato H."/>
            <person name="Tonouchi N."/>
        </authorList>
    </citation>
    <scope>NUCLEOTIDE SEQUENCE</scope>
    <source>
        <strain evidence="2">NBRC 111898</strain>
    </source>
</reference>
<dbReference type="Proteomes" id="UP001165079">
    <property type="component" value="Unassembled WGS sequence"/>
</dbReference>
<dbReference type="GO" id="GO:0016539">
    <property type="term" value="P:intein-mediated protein splicing"/>
    <property type="evidence" value="ECO:0007669"/>
    <property type="project" value="InterPro"/>
</dbReference>
<sequence>MCFTLSTTVQTPSGTAPLRALAVGDTVIGYDPWRGTHGPQAVRTVVDRTVTRLVTLELAGRTVSVSLEHPFWTVSDGFVAARWLAAGSVLLTSDGEAVAVTSAVASRGRFRVRNLTVAGTATFFAGVPGVLVHNTPFFGGTSGDGG</sequence>
<accession>A0A9W6WDU5</accession>
<proteinExistence type="predicted"/>
<dbReference type="AlphaFoldDB" id="A0A9W6WDU5"/>
<protein>
    <recommendedName>
        <fullName evidence="1">Hint domain-containing protein</fullName>
    </recommendedName>
</protein>
<evidence type="ECO:0000313" key="3">
    <source>
        <dbReference type="Proteomes" id="UP001165079"/>
    </source>
</evidence>
<gene>
    <name evidence="2" type="ORF">Afil01_60070</name>
</gene>
<organism evidence="2 3">
    <name type="scientific">Actinorhabdospora filicis</name>
    <dbReference type="NCBI Taxonomy" id="1785913"/>
    <lineage>
        <taxon>Bacteria</taxon>
        <taxon>Bacillati</taxon>
        <taxon>Actinomycetota</taxon>
        <taxon>Actinomycetes</taxon>
        <taxon>Micromonosporales</taxon>
        <taxon>Micromonosporaceae</taxon>
        <taxon>Actinorhabdospora</taxon>
    </lineage>
</organism>
<dbReference type="SUPFAM" id="SSF51294">
    <property type="entry name" value="Hedgehog/intein (Hint) domain"/>
    <property type="match status" value="1"/>
</dbReference>
<dbReference type="SMART" id="SM00306">
    <property type="entry name" value="HintN"/>
    <property type="match status" value="1"/>
</dbReference>
<dbReference type="InterPro" id="IPR036844">
    <property type="entry name" value="Hint_dom_sf"/>
</dbReference>
<dbReference type="Gene3D" id="2.170.16.10">
    <property type="entry name" value="Hedgehog/Intein (Hint) domain"/>
    <property type="match status" value="1"/>
</dbReference>
<feature type="domain" description="Hint" evidence="1">
    <location>
        <begin position="1"/>
        <end position="100"/>
    </location>
</feature>
<dbReference type="Pfam" id="PF07591">
    <property type="entry name" value="PT-HINT"/>
    <property type="match status" value="1"/>
</dbReference>
<dbReference type="RefSeq" id="WP_285666609.1">
    <property type="nucleotide sequence ID" value="NZ_BSTX01000005.1"/>
</dbReference>
<comment type="caution">
    <text evidence="2">The sequence shown here is derived from an EMBL/GenBank/DDBJ whole genome shotgun (WGS) entry which is preliminary data.</text>
</comment>
<evidence type="ECO:0000259" key="1">
    <source>
        <dbReference type="SMART" id="SM00306"/>
    </source>
</evidence>
<dbReference type="InterPro" id="IPR006141">
    <property type="entry name" value="Intein_N"/>
</dbReference>
<dbReference type="EMBL" id="BSTX01000005">
    <property type="protein sequence ID" value="GLZ81200.1"/>
    <property type="molecule type" value="Genomic_DNA"/>
</dbReference>
<name>A0A9W6WDU5_9ACTN</name>
<keyword evidence="3" id="KW-1185">Reference proteome</keyword>
<dbReference type="InterPro" id="IPR003587">
    <property type="entry name" value="Hint_dom_N"/>
</dbReference>